<evidence type="ECO:0000256" key="4">
    <source>
        <dbReference type="ARBA" id="ARBA00023136"/>
    </source>
</evidence>
<dbReference type="FunFam" id="1.20.1740.10:FF:000052">
    <property type="entry name" value="Lysine histidine transporter-like 3"/>
    <property type="match status" value="1"/>
</dbReference>
<name>B3RRJ6_TRIAD</name>
<dbReference type="GO" id="GO:0016020">
    <property type="term" value="C:membrane"/>
    <property type="evidence" value="ECO:0007669"/>
    <property type="project" value="UniProtKB-SubCell"/>
</dbReference>
<keyword evidence="2 5" id="KW-0812">Transmembrane</keyword>
<evidence type="ECO:0000259" key="6">
    <source>
        <dbReference type="Pfam" id="PF01490"/>
    </source>
</evidence>
<feature type="transmembrane region" description="Helical" evidence="5">
    <location>
        <begin position="281"/>
        <end position="301"/>
    </location>
</feature>
<dbReference type="RefSeq" id="XP_002110352.1">
    <property type="nucleotide sequence ID" value="XM_002110316.1"/>
</dbReference>
<dbReference type="CTD" id="6752097"/>
<sequence length="417" mass="44749">MNVIVPPTEIAKGIGVATTAFFIVAEMAGSGVLALPKAVVESGYTGIGLIVVASIMSAYTGKILGDCWNILLDKLPQYREHNRYPYPSIGYEAIGPAGRYLVSICVNLTLFGVGVVFLILASNNLISLIDTHNISYAGWLAICAAFVTPLMWFGTPKDFWFIGILSAACTITAVILIFINLMLIAPAPQDLASVPQAPVTFTSFFFAFGAILFAYGGHAAFPTVQHDMREPSKFKQSILISYTTVNCLYLPIAIAGFLIFGRNAETADILLTLKKSGRGGAILAIAEVLITLHALFGFIIVQNPLAQEIENIFKVPNKFCWQRVVLRTIQVGAVLGLAEAVPKFGAVLSLIGGSTVTALTFIFPSLFYLILKKKLARKPISLVEYTINIELIAIGFLGGIASTYSAIIGIGKAFAPK</sequence>
<evidence type="ECO:0000313" key="8">
    <source>
        <dbReference type="Proteomes" id="UP000009022"/>
    </source>
</evidence>
<dbReference type="AlphaFoldDB" id="B3RRJ6"/>
<feature type="transmembrane region" description="Helical" evidence="5">
    <location>
        <begin position="100"/>
        <end position="121"/>
    </location>
</feature>
<dbReference type="GeneID" id="6752097"/>
<dbReference type="HOGENOM" id="CLU_009646_2_1_1"/>
<dbReference type="PANTHER" id="PTHR22950:SF703">
    <property type="entry name" value="AMINO ACID TRANSPORTER TRANSMEMBRANE DOMAIN-CONTAINING PROTEIN"/>
    <property type="match status" value="1"/>
</dbReference>
<protein>
    <recommendedName>
        <fullName evidence="6">Amino acid transporter transmembrane domain-containing protein</fullName>
    </recommendedName>
</protein>
<dbReference type="eggNOG" id="KOG1303">
    <property type="taxonomic scope" value="Eukaryota"/>
</dbReference>
<dbReference type="EMBL" id="DS985243">
    <property type="protein sequence ID" value="EDV26356.1"/>
    <property type="molecule type" value="Genomic_DNA"/>
</dbReference>
<dbReference type="OrthoDB" id="655540at2759"/>
<keyword evidence="3 5" id="KW-1133">Transmembrane helix</keyword>
<accession>B3RRJ6</accession>
<comment type="subcellular location">
    <subcellularLocation>
        <location evidence="1">Membrane</location>
        <topology evidence="1">Multi-pass membrane protein</topology>
    </subcellularLocation>
</comment>
<feature type="transmembrane region" description="Helical" evidence="5">
    <location>
        <begin position="159"/>
        <end position="185"/>
    </location>
</feature>
<evidence type="ECO:0000256" key="2">
    <source>
        <dbReference type="ARBA" id="ARBA00022692"/>
    </source>
</evidence>
<dbReference type="InParanoid" id="B3RRJ6"/>
<dbReference type="Gene3D" id="1.20.1740.10">
    <property type="entry name" value="Amino acid/polyamine transporter I"/>
    <property type="match status" value="1"/>
</dbReference>
<keyword evidence="8" id="KW-1185">Reference proteome</keyword>
<feature type="domain" description="Amino acid transporter transmembrane" evidence="6">
    <location>
        <begin position="13"/>
        <end position="408"/>
    </location>
</feature>
<dbReference type="PhylomeDB" id="B3RRJ6"/>
<proteinExistence type="predicted"/>
<dbReference type="STRING" id="10228.B3RRJ6"/>
<reference evidence="7 8" key="1">
    <citation type="journal article" date="2008" name="Nature">
        <title>The Trichoplax genome and the nature of placozoans.</title>
        <authorList>
            <person name="Srivastava M."/>
            <person name="Begovic E."/>
            <person name="Chapman J."/>
            <person name="Putnam N.H."/>
            <person name="Hellsten U."/>
            <person name="Kawashima T."/>
            <person name="Kuo A."/>
            <person name="Mitros T."/>
            <person name="Salamov A."/>
            <person name="Carpenter M.L."/>
            <person name="Signorovitch A.Y."/>
            <person name="Moreno M.A."/>
            <person name="Kamm K."/>
            <person name="Grimwood J."/>
            <person name="Schmutz J."/>
            <person name="Shapiro H."/>
            <person name="Grigoriev I.V."/>
            <person name="Buss L.W."/>
            <person name="Schierwater B."/>
            <person name="Dellaporta S.L."/>
            <person name="Rokhsar D.S."/>
        </authorList>
    </citation>
    <scope>NUCLEOTIDE SEQUENCE [LARGE SCALE GENOMIC DNA]</scope>
    <source>
        <strain evidence="7 8">Grell-BS-1999</strain>
    </source>
</reference>
<feature type="transmembrane region" description="Helical" evidence="5">
    <location>
        <begin position="391"/>
        <end position="415"/>
    </location>
</feature>
<dbReference type="OMA" id="AICYTVC"/>
<dbReference type="Proteomes" id="UP000009022">
    <property type="component" value="Unassembled WGS sequence"/>
</dbReference>
<feature type="transmembrane region" description="Helical" evidence="5">
    <location>
        <begin position="133"/>
        <end position="153"/>
    </location>
</feature>
<evidence type="ECO:0000256" key="3">
    <source>
        <dbReference type="ARBA" id="ARBA00022989"/>
    </source>
</evidence>
<dbReference type="InterPro" id="IPR013057">
    <property type="entry name" value="AA_transpt_TM"/>
</dbReference>
<feature type="transmembrane region" description="Helical" evidence="5">
    <location>
        <begin position="14"/>
        <end position="35"/>
    </location>
</feature>
<evidence type="ECO:0000313" key="7">
    <source>
        <dbReference type="EMBL" id="EDV26356.1"/>
    </source>
</evidence>
<dbReference type="Pfam" id="PF01490">
    <property type="entry name" value="Aa_trans"/>
    <property type="match status" value="1"/>
</dbReference>
<feature type="transmembrane region" description="Helical" evidence="5">
    <location>
        <begin position="47"/>
        <end position="65"/>
    </location>
</feature>
<dbReference type="KEGG" id="tad:TRIADDRAFT_22725"/>
<feature type="transmembrane region" description="Helical" evidence="5">
    <location>
        <begin position="344"/>
        <end position="371"/>
    </location>
</feature>
<gene>
    <name evidence="7" type="ORF">TRIADDRAFT_22725</name>
</gene>
<organism evidence="7 8">
    <name type="scientific">Trichoplax adhaerens</name>
    <name type="common">Trichoplax reptans</name>
    <dbReference type="NCBI Taxonomy" id="10228"/>
    <lineage>
        <taxon>Eukaryota</taxon>
        <taxon>Metazoa</taxon>
        <taxon>Placozoa</taxon>
        <taxon>Uniplacotomia</taxon>
        <taxon>Trichoplacea</taxon>
        <taxon>Trichoplacidae</taxon>
        <taxon>Trichoplax</taxon>
    </lineage>
</organism>
<feature type="transmembrane region" description="Helical" evidence="5">
    <location>
        <begin position="197"/>
        <end position="218"/>
    </location>
</feature>
<dbReference type="PANTHER" id="PTHR22950">
    <property type="entry name" value="AMINO ACID TRANSPORTER"/>
    <property type="match status" value="1"/>
</dbReference>
<keyword evidence="4 5" id="KW-0472">Membrane</keyword>
<evidence type="ECO:0000256" key="5">
    <source>
        <dbReference type="SAM" id="Phobius"/>
    </source>
</evidence>
<feature type="transmembrane region" description="Helical" evidence="5">
    <location>
        <begin position="238"/>
        <end position="260"/>
    </location>
</feature>
<evidence type="ECO:0000256" key="1">
    <source>
        <dbReference type="ARBA" id="ARBA00004141"/>
    </source>
</evidence>